<gene>
    <name evidence="3" type="ORF">BWD14_19480</name>
    <name evidence="2" type="ORF">BWD14_19550</name>
</gene>
<protein>
    <submittedName>
        <fullName evidence="2">Uncharacterized protein</fullName>
    </submittedName>
</protein>
<dbReference type="AlphaFoldDB" id="A0AB73MZ43"/>
<dbReference type="EMBL" id="MTSU01000036">
    <property type="protein sequence ID" value="ONF90703.1"/>
    <property type="molecule type" value="Genomic_DNA"/>
</dbReference>
<sequence>MSKKEYTYIVKKLRKLFLLRVDGTDLSNGRASQLPQTSPPQSSTSPSKKGTSPPLRLGKTGGSPGVAAPPTLSFCMGLDGVLNQNTGFREKKVFPGRKKIFPRRQRQW</sequence>
<comment type="caution">
    <text evidence="2">The sequence shown here is derived from an EMBL/GenBank/DDBJ whole genome shotgun (WGS) entry which is preliminary data.</text>
</comment>
<evidence type="ECO:0000313" key="4">
    <source>
        <dbReference type="Proteomes" id="UP000189337"/>
    </source>
</evidence>
<accession>A0AB73MZ43</accession>
<dbReference type="EMBL" id="MTSU01000039">
    <property type="protein sequence ID" value="ONF90592.1"/>
    <property type="molecule type" value="Genomic_DNA"/>
</dbReference>
<evidence type="ECO:0000256" key="1">
    <source>
        <dbReference type="SAM" id="MobiDB-lite"/>
    </source>
</evidence>
<evidence type="ECO:0000313" key="2">
    <source>
        <dbReference type="EMBL" id="ONF90592.1"/>
    </source>
</evidence>
<dbReference type="Proteomes" id="UP000189337">
    <property type="component" value="Unassembled WGS sequence"/>
</dbReference>
<feature type="region of interest" description="Disordered" evidence="1">
    <location>
        <begin position="27"/>
        <end position="66"/>
    </location>
</feature>
<feature type="compositionally biased region" description="Low complexity" evidence="1">
    <location>
        <begin position="32"/>
        <end position="55"/>
    </location>
</feature>
<name>A0AB73MZ43_9LEPT</name>
<evidence type="ECO:0000313" key="3">
    <source>
        <dbReference type="EMBL" id="ONF90703.1"/>
    </source>
</evidence>
<reference evidence="2 4" key="1">
    <citation type="submission" date="2017-01" db="EMBL/GenBank/DDBJ databases">
        <title>Comparative genomic analysis of Brazilian Leptospira santarosai.</title>
        <authorList>
            <person name="Moreno L.Z."/>
            <person name="Miraglia F."/>
            <person name="Kremer F.S."/>
            <person name="Eslabao M.R."/>
            <person name="Lilenbaum W."/>
            <person name="Dellagostin O.A."/>
            <person name="Moreno A.M."/>
        </authorList>
    </citation>
    <scope>NUCLEOTIDE SEQUENCE [LARGE SCALE GENOMIC DNA]</scope>
    <source>
        <strain evidence="2 4">M52/8-19</strain>
    </source>
</reference>
<proteinExistence type="predicted"/>
<organism evidence="2 4">
    <name type="scientific">Leptospira santarosai</name>
    <dbReference type="NCBI Taxonomy" id="28183"/>
    <lineage>
        <taxon>Bacteria</taxon>
        <taxon>Pseudomonadati</taxon>
        <taxon>Spirochaetota</taxon>
        <taxon>Spirochaetia</taxon>
        <taxon>Leptospirales</taxon>
        <taxon>Leptospiraceae</taxon>
        <taxon>Leptospira</taxon>
    </lineage>
</organism>